<dbReference type="InterPro" id="IPR015797">
    <property type="entry name" value="NUDIX_hydrolase-like_dom_sf"/>
</dbReference>
<dbReference type="CDD" id="cd04681">
    <property type="entry name" value="NUDIX_Hydrolase"/>
    <property type="match status" value="1"/>
</dbReference>
<dbReference type="PROSITE" id="PS51462">
    <property type="entry name" value="NUDIX"/>
    <property type="match status" value="1"/>
</dbReference>
<evidence type="ECO:0000256" key="5">
    <source>
        <dbReference type="RuleBase" id="RU003476"/>
    </source>
</evidence>
<evidence type="ECO:0000256" key="3">
    <source>
        <dbReference type="ARBA" id="ARBA00022801"/>
    </source>
</evidence>
<dbReference type="EMBL" id="QEKY01000005">
    <property type="protein sequence ID" value="PVZ12173.1"/>
    <property type="molecule type" value="Genomic_DNA"/>
</dbReference>
<dbReference type="GO" id="GO:0019677">
    <property type="term" value="P:NAD+ catabolic process"/>
    <property type="evidence" value="ECO:0007669"/>
    <property type="project" value="TreeGrafter"/>
</dbReference>
<dbReference type="PANTHER" id="PTHR42904">
    <property type="entry name" value="NUDIX HYDROLASE, NUDC SUBFAMILY"/>
    <property type="match status" value="1"/>
</dbReference>
<dbReference type="GO" id="GO:0035529">
    <property type="term" value="F:NADH pyrophosphatase activity"/>
    <property type="evidence" value="ECO:0007669"/>
    <property type="project" value="TreeGrafter"/>
</dbReference>
<dbReference type="GO" id="GO:0005829">
    <property type="term" value="C:cytosol"/>
    <property type="evidence" value="ECO:0007669"/>
    <property type="project" value="TreeGrafter"/>
</dbReference>
<keyword evidence="3 5" id="KW-0378">Hydrolase</keyword>
<dbReference type="PROSITE" id="PS00893">
    <property type="entry name" value="NUDIX_BOX"/>
    <property type="match status" value="1"/>
</dbReference>
<evidence type="ECO:0000259" key="6">
    <source>
        <dbReference type="PROSITE" id="PS51462"/>
    </source>
</evidence>
<dbReference type="GO" id="GO:0046872">
    <property type="term" value="F:metal ion binding"/>
    <property type="evidence" value="ECO:0007669"/>
    <property type="project" value="UniProtKB-KW"/>
</dbReference>
<feature type="domain" description="Nudix hydrolase" evidence="6">
    <location>
        <begin position="45"/>
        <end position="178"/>
    </location>
</feature>
<dbReference type="AlphaFoldDB" id="A0A2U1FIY5"/>
<protein>
    <submittedName>
        <fullName evidence="7">NUDIX domain-containing protein</fullName>
    </submittedName>
</protein>
<name>A0A2U1FIY5_9PORP</name>
<gene>
    <name evidence="7" type="ORF">C7382_10560</name>
</gene>
<dbReference type="InterPro" id="IPR050241">
    <property type="entry name" value="NAD-cap_RNA_hydrolase_NudC"/>
</dbReference>
<dbReference type="RefSeq" id="WP_116678981.1">
    <property type="nucleotide sequence ID" value="NZ_QEKY01000005.1"/>
</dbReference>
<keyword evidence="2" id="KW-0479">Metal-binding</keyword>
<keyword evidence="8" id="KW-1185">Reference proteome</keyword>
<accession>A0A2U1FIY5</accession>
<dbReference type="GO" id="GO:0006742">
    <property type="term" value="P:NADP+ catabolic process"/>
    <property type="evidence" value="ECO:0007669"/>
    <property type="project" value="TreeGrafter"/>
</dbReference>
<evidence type="ECO:0000256" key="1">
    <source>
        <dbReference type="ARBA" id="ARBA00001946"/>
    </source>
</evidence>
<dbReference type="SUPFAM" id="SSF55811">
    <property type="entry name" value="Nudix"/>
    <property type="match status" value="1"/>
</dbReference>
<reference evidence="7 8" key="1">
    <citation type="submission" date="2018-04" db="EMBL/GenBank/DDBJ databases">
        <title>Genomic Encyclopedia of Type Strains, Phase IV (KMG-IV): sequencing the most valuable type-strain genomes for metagenomic binning, comparative biology and taxonomic classification.</title>
        <authorList>
            <person name="Goeker M."/>
        </authorList>
    </citation>
    <scope>NUCLEOTIDE SEQUENCE [LARGE SCALE GENOMIC DNA]</scope>
    <source>
        <strain evidence="7 8">DSM 28520</strain>
    </source>
</reference>
<dbReference type="InterPro" id="IPR020476">
    <property type="entry name" value="Nudix_hydrolase"/>
</dbReference>
<organism evidence="7 8">
    <name type="scientific">Porphyromonas loveana</name>
    <dbReference type="NCBI Taxonomy" id="1884669"/>
    <lineage>
        <taxon>Bacteria</taxon>
        <taxon>Pseudomonadati</taxon>
        <taxon>Bacteroidota</taxon>
        <taxon>Bacteroidia</taxon>
        <taxon>Bacteroidales</taxon>
        <taxon>Porphyromonadaceae</taxon>
        <taxon>Porphyromonas</taxon>
    </lineage>
</organism>
<dbReference type="InterPro" id="IPR000086">
    <property type="entry name" value="NUDIX_hydrolase_dom"/>
</dbReference>
<evidence type="ECO:0000256" key="4">
    <source>
        <dbReference type="ARBA" id="ARBA00022842"/>
    </source>
</evidence>
<proteinExistence type="inferred from homology"/>
<dbReference type="Gene3D" id="3.90.79.10">
    <property type="entry name" value="Nucleoside Triphosphate Pyrophosphohydrolase"/>
    <property type="match status" value="1"/>
</dbReference>
<evidence type="ECO:0000256" key="2">
    <source>
        <dbReference type="ARBA" id="ARBA00022723"/>
    </source>
</evidence>
<dbReference type="InterPro" id="IPR020084">
    <property type="entry name" value="NUDIX_hydrolase_CS"/>
</dbReference>
<comment type="similarity">
    <text evidence="5">Belongs to the Nudix hydrolase family.</text>
</comment>
<sequence>MGGEIKAEHPLIVFRYCPRCGHDGFVEKNAKAKSCPQCGFVYYANPSAATACFITDAGGRLLAVRRAHEPAKGTLNLPGGFMDMGETAEAGIIREVREETGMAVEEVTYLFSLPNLYLYGGMIVHTADLFFSARVADFASAVADDDAAELVPLAREEVHPEDFGLESVSRAVGLWLARTQE</sequence>
<dbReference type="PANTHER" id="PTHR42904:SF12">
    <property type="entry name" value="ADP-RIBOSE PYROPHOSPHATASE-RELATED"/>
    <property type="match status" value="1"/>
</dbReference>
<evidence type="ECO:0000313" key="7">
    <source>
        <dbReference type="EMBL" id="PVZ12173.1"/>
    </source>
</evidence>
<dbReference type="Proteomes" id="UP000245462">
    <property type="component" value="Unassembled WGS sequence"/>
</dbReference>
<dbReference type="GeneID" id="94550428"/>
<dbReference type="Pfam" id="PF00293">
    <property type="entry name" value="NUDIX"/>
    <property type="match status" value="1"/>
</dbReference>
<evidence type="ECO:0000313" key="8">
    <source>
        <dbReference type="Proteomes" id="UP000245462"/>
    </source>
</evidence>
<comment type="caution">
    <text evidence="7">The sequence shown here is derived from an EMBL/GenBank/DDBJ whole genome shotgun (WGS) entry which is preliminary data.</text>
</comment>
<keyword evidence="4" id="KW-0460">Magnesium</keyword>
<dbReference type="PRINTS" id="PR00502">
    <property type="entry name" value="NUDIXFAMILY"/>
</dbReference>
<comment type="cofactor">
    <cofactor evidence="1">
        <name>Mg(2+)</name>
        <dbReference type="ChEBI" id="CHEBI:18420"/>
    </cofactor>
</comment>
<dbReference type="OrthoDB" id="9786141at2"/>